<name>A0A068VGP8_COFCA</name>
<dbReference type="PhylomeDB" id="A0A068VGP8"/>
<dbReference type="InterPro" id="IPR053793">
    <property type="entry name" value="PB1-like"/>
</dbReference>
<sequence>MVLDLYILLTLCVVCIDHESSNVGEYSYAQIRRSILLLMLKKKKGERERERERSSSYSSVYSPRLIIVHAPLSLPRSLRHFDSTLTAMASHYPATDLDSAATDSVTSTPRSIQHNVHDDNLVAQPPRVRFMCSFGGKILPRPHDNQLRYVGGDTRIVAVNRHTSFSFLLTKLSKLSGTSNFSIKYQLPNEDLDSLITVTTDEDVENMMDEYDRLVQTHKSARLRIFLFPSDSDSRTSSISSLLDGSIKREHWFVDVLNGGSGREPGSERGQSEVSSIVSEVPDYLFGLDNSDDAPRESNSKLRSKSILSETHPGSDPGSPAPVVSSPFCSTSSSLAPASVPAIPDLPPVKTKPVNPVHTSEPSREAPVEAVVVEGGEIAVPQQTGYTSNPMWHYTGRTVQSVPVYYVQGPVRAGHVPVQQVPVGAPYVQQIPVPPGQVPLGFNHHPVSSLGQVYAGGGRPITAVDPMSGRIVTEGVNQPMYYGVRNAGMVTTYPGMGVSGAEEIQGRGLDVKMGRVSQS</sequence>
<dbReference type="Gene3D" id="3.10.20.90">
    <property type="entry name" value="Phosphatidylinositol 3-kinase Catalytic Subunit, Chain A, domain 1"/>
    <property type="match status" value="1"/>
</dbReference>
<proteinExistence type="predicted"/>
<dbReference type="SUPFAM" id="SSF54277">
    <property type="entry name" value="CAD &amp; PB1 domains"/>
    <property type="match status" value="1"/>
</dbReference>
<evidence type="ECO:0000313" key="5">
    <source>
        <dbReference type="Proteomes" id="UP000295252"/>
    </source>
</evidence>
<dbReference type="PANTHER" id="PTHR31066">
    <property type="entry name" value="OS05G0427100 PROTEIN-RELATED"/>
    <property type="match status" value="1"/>
</dbReference>
<evidence type="ECO:0000256" key="2">
    <source>
        <dbReference type="SAM" id="SignalP"/>
    </source>
</evidence>
<dbReference type="STRING" id="49390.A0A068VGP8"/>
<keyword evidence="5" id="KW-1185">Reference proteome</keyword>
<evidence type="ECO:0000313" key="4">
    <source>
        <dbReference type="EMBL" id="CDP19719.1"/>
    </source>
</evidence>
<dbReference type="FunFam" id="3.10.20.90:FF:000058">
    <property type="entry name" value="Octicosapeptide/phox/Bem1p domain kinase superfamily protein"/>
    <property type="match status" value="1"/>
</dbReference>
<feature type="region of interest" description="Disordered" evidence="1">
    <location>
        <begin position="286"/>
        <end position="330"/>
    </location>
</feature>
<dbReference type="EMBL" id="HG739714">
    <property type="protein sequence ID" value="CDP19719.1"/>
    <property type="molecule type" value="Genomic_DNA"/>
</dbReference>
<organism evidence="4 5">
    <name type="scientific">Coffea canephora</name>
    <name type="common">Robusta coffee</name>
    <dbReference type="NCBI Taxonomy" id="49390"/>
    <lineage>
        <taxon>Eukaryota</taxon>
        <taxon>Viridiplantae</taxon>
        <taxon>Streptophyta</taxon>
        <taxon>Embryophyta</taxon>
        <taxon>Tracheophyta</taxon>
        <taxon>Spermatophyta</taxon>
        <taxon>Magnoliopsida</taxon>
        <taxon>eudicotyledons</taxon>
        <taxon>Gunneridae</taxon>
        <taxon>Pentapetalae</taxon>
        <taxon>asterids</taxon>
        <taxon>lamiids</taxon>
        <taxon>Gentianales</taxon>
        <taxon>Rubiaceae</taxon>
        <taxon>Ixoroideae</taxon>
        <taxon>Gardenieae complex</taxon>
        <taxon>Bertiereae - Coffeeae clade</taxon>
        <taxon>Coffeeae</taxon>
        <taxon>Coffea</taxon>
    </lineage>
</organism>
<keyword evidence="2" id="KW-0732">Signal</keyword>
<dbReference type="InParanoid" id="A0A068VGP8"/>
<evidence type="ECO:0000256" key="1">
    <source>
        <dbReference type="SAM" id="MobiDB-lite"/>
    </source>
</evidence>
<dbReference type="PANTHER" id="PTHR31066:SF33">
    <property type="entry name" value="OS07G0556300 PROTEIN"/>
    <property type="match status" value="1"/>
</dbReference>
<protein>
    <submittedName>
        <fullName evidence="4">DH200=94 genomic scaffold, scaffold_630</fullName>
    </submittedName>
</protein>
<dbReference type="OMA" id="PIGYHHL"/>
<dbReference type="PROSITE" id="PS51745">
    <property type="entry name" value="PB1"/>
    <property type="match status" value="1"/>
</dbReference>
<dbReference type="AlphaFoldDB" id="A0A068VGP8"/>
<dbReference type="InterPro" id="IPR053198">
    <property type="entry name" value="Gynoecium_Dev_Regulator"/>
</dbReference>
<accession>A0A068VGP8</accession>
<feature type="chain" id="PRO_5001658637" evidence="2">
    <location>
        <begin position="21"/>
        <end position="519"/>
    </location>
</feature>
<gene>
    <name evidence="4" type="ORF">GSCOC_T00007748001</name>
</gene>
<dbReference type="FunCoup" id="A0A068VGP8">
    <property type="interactions" value="564"/>
</dbReference>
<feature type="signal peptide" evidence="2">
    <location>
        <begin position="1"/>
        <end position="20"/>
    </location>
</feature>
<dbReference type="SMART" id="SM00666">
    <property type="entry name" value="PB1"/>
    <property type="match status" value="1"/>
</dbReference>
<feature type="domain" description="PB1" evidence="3">
    <location>
        <begin position="127"/>
        <end position="230"/>
    </location>
</feature>
<dbReference type="Proteomes" id="UP000295252">
    <property type="component" value="Unassembled WGS sequence"/>
</dbReference>
<reference evidence="5" key="1">
    <citation type="journal article" date="2014" name="Science">
        <title>The coffee genome provides insight into the convergent evolution of caffeine biosynthesis.</title>
        <authorList>
            <person name="Denoeud F."/>
            <person name="Carretero-Paulet L."/>
            <person name="Dereeper A."/>
            <person name="Droc G."/>
            <person name="Guyot R."/>
            <person name="Pietrella M."/>
            <person name="Zheng C."/>
            <person name="Alberti A."/>
            <person name="Anthony F."/>
            <person name="Aprea G."/>
            <person name="Aury J.M."/>
            <person name="Bento P."/>
            <person name="Bernard M."/>
            <person name="Bocs S."/>
            <person name="Campa C."/>
            <person name="Cenci A."/>
            <person name="Combes M.C."/>
            <person name="Crouzillat D."/>
            <person name="Da Silva C."/>
            <person name="Daddiego L."/>
            <person name="De Bellis F."/>
            <person name="Dussert S."/>
            <person name="Garsmeur O."/>
            <person name="Gayraud T."/>
            <person name="Guignon V."/>
            <person name="Jahn K."/>
            <person name="Jamilloux V."/>
            <person name="Joet T."/>
            <person name="Labadie K."/>
            <person name="Lan T."/>
            <person name="Leclercq J."/>
            <person name="Lepelley M."/>
            <person name="Leroy T."/>
            <person name="Li L.T."/>
            <person name="Librado P."/>
            <person name="Lopez L."/>
            <person name="Munoz A."/>
            <person name="Noel B."/>
            <person name="Pallavicini A."/>
            <person name="Perrotta G."/>
            <person name="Poncet V."/>
            <person name="Pot D."/>
            <person name="Priyono X."/>
            <person name="Rigoreau M."/>
            <person name="Rouard M."/>
            <person name="Rozas J."/>
            <person name="Tranchant-Dubreuil C."/>
            <person name="VanBuren R."/>
            <person name="Zhang Q."/>
            <person name="Andrade A.C."/>
            <person name="Argout X."/>
            <person name="Bertrand B."/>
            <person name="de Kochko A."/>
            <person name="Graziosi G."/>
            <person name="Henry R.J."/>
            <person name="Jayarama X."/>
            <person name="Ming R."/>
            <person name="Nagai C."/>
            <person name="Rounsley S."/>
            <person name="Sankoff D."/>
            <person name="Giuliano G."/>
            <person name="Albert V.A."/>
            <person name="Wincker P."/>
            <person name="Lashermes P."/>
        </authorList>
    </citation>
    <scope>NUCLEOTIDE SEQUENCE [LARGE SCALE GENOMIC DNA]</scope>
    <source>
        <strain evidence="5">cv. DH200-94</strain>
    </source>
</reference>
<dbReference type="CDD" id="cd06410">
    <property type="entry name" value="PB1_UP2"/>
    <property type="match status" value="1"/>
</dbReference>
<dbReference type="Gramene" id="CDP19719">
    <property type="protein sequence ID" value="CDP19719"/>
    <property type="gene ID" value="GSCOC_T00007748001"/>
</dbReference>
<dbReference type="OrthoDB" id="1938580at2759"/>
<evidence type="ECO:0000259" key="3">
    <source>
        <dbReference type="PROSITE" id="PS51745"/>
    </source>
</evidence>
<dbReference type="Pfam" id="PF00564">
    <property type="entry name" value="PB1"/>
    <property type="match status" value="1"/>
</dbReference>
<dbReference type="InterPro" id="IPR000270">
    <property type="entry name" value="PB1_dom"/>
</dbReference>